<sequence>MPIHHIGDDRATVTLGVDILPCDVATNMANVFASMARLHPDVGLAHRDTPTEADASGFDRVRWMVPGVECAADDRDAWWRRVPATLGALDADAHIHAVGAYESDGVVARGRLPIRLASLENPQLARLHAKWRPPLTLGLITDARGLVVTDHGLWFHRLPPLAVVPVGYNAGAYLAALPALVGEGEYDAFERAVVSHYTAALLDALERRFPTSLCVCGRTPDEHAPAAHQVGQYADIAAEAPVSDPDAAAPT</sequence>
<dbReference type="EMBL" id="MWQN01000005">
    <property type="protein sequence ID" value="OPC76818.1"/>
    <property type="molecule type" value="Genomic_DNA"/>
</dbReference>
<reference evidence="1 2" key="1">
    <citation type="submission" date="2017-03" db="EMBL/GenBank/DDBJ databases">
        <title>Draft genome sequence of Streptomyces scabrisporus NF3, endophyte isolated from Amphipterygium adstringens.</title>
        <authorList>
            <person name="Vazquez M."/>
            <person name="Ceapa C.D."/>
            <person name="Rodriguez Luna D."/>
            <person name="Sanchez Esquivel S."/>
        </authorList>
    </citation>
    <scope>NUCLEOTIDE SEQUENCE [LARGE SCALE GENOMIC DNA]</scope>
    <source>
        <strain evidence="1 2">NF3</strain>
    </source>
</reference>
<comment type="caution">
    <text evidence="1">The sequence shown here is derived from an EMBL/GenBank/DDBJ whole genome shotgun (WGS) entry which is preliminary data.</text>
</comment>
<evidence type="ECO:0000313" key="1">
    <source>
        <dbReference type="EMBL" id="OPC76818.1"/>
    </source>
</evidence>
<organism evidence="1 2">
    <name type="scientific">Embleya scabrispora</name>
    <dbReference type="NCBI Taxonomy" id="159449"/>
    <lineage>
        <taxon>Bacteria</taxon>
        <taxon>Bacillati</taxon>
        <taxon>Actinomycetota</taxon>
        <taxon>Actinomycetes</taxon>
        <taxon>Kitasatosporales</taxon>
        <taxon>Streptomycetaceae</taxon>
        <taxon>Embleya</taxon>
    </lineage>
</organism>
<dbReference type="OrthoDB" id="9805115at2"/>
<protein>
    <submittedName>
        <fullName evidence="1">Uncharacterized protein</fullName>
    </submittedName>
</protein>
<dbReference type="RefSeq" id="WP_078982667.1">
    <property type="nucleotide sequence ID" value="NZ_MWQN01000005.1"/>
</dbReference>
<proteinExistence type="predicted"/>
<dbReference type="AlphaFoldDB" id="A0A1T3NJB3"/>
<gene>
    <name evidence="1" type="ORF">B4N89_45940</name>
</gene>
<accession>A0A1T3NJB3</accession>
<keyword evidence="2" id="KW-1185">Reference proteome</keyword>
<dbReference type="STRING" id="159449.B4N89_45940"/>
<evidence type="ECO:0000313" key="2">
    <source>
        <dbReference type="Proteomes" id="UP000190037"/>
    </source>
</evidence>
<name>A0A1T3NJB3_9ACTN</name>
<dbReference type="Proteomes" id="UP000190037">
    <property type="component" value="Unassembled WGS sequence"/>
</dbReference>